<proteinExistence type="predicted"/>
<protein>
    <submittedName>
        <fullName evidence="1">Uncharacterized protein</fullName>
    </submittedName>
</protein>
<reference evidence="1 2" key="1">
    <citation type="submission" date="2020-01" db="EMBL/GenBank/DDBJ databases">
        <authorList>
            <person name="Rodrigo-Torres L."/>
            <person name="Arahal R. D."/>
            <person name="Lucena T."/>
        </authorList>
    </citation>
    <scope>NUCLEOTIDE SEQUENCE [LARGE SCALE GENOMIC DNA]</scope>
    <source>
        <strain evidence="1 2">CECT 9393</strain>
    </source>
</reference>
<accession>A0A6N4XR72</accession>
<gene>
    <name evidence="1" type="ORF">CHRY9393_00933</name>
</gene>
<name>A0A6N4XR72_9FLAO</name>
<dbReference type="EMBL" id="CACVBY010000014">
    <property type="protein sequence ID" value="CAA7386636.1"/>
    <property type="molecule type" value="Genomic_DNA"/>
</dbReference>
<keyword evidence="2" id="KW-1185">Reference proteome</keyword>
<dbReference type="Proteomes" id="UP000445309">
    <property type="component" value="Unassembled WGS sequence"/>
</dbReference>
<evidence type="ECO:0000313" key="1">
    <source>
        <dbReference type="EMBL" id="CAA7386636.1"/>
    </source>
</evidence>
<sequence length="68" mass="8360">MRCSFYEDKNHQYRTYCFSAHCKTHDKSMNVIDFILHKENRVFLNKDKSKNNTFFMCEGYVWSVFFDN</sequence>
<organism evidence="1 2">
    <name type="scientific">Chryseobacterium fistulae</name>
    <dbReference type="NCBI Taxonomy" id="2675058"/>
    <lineage>
        <taxon>Bacteria</taxon>
        <taxon>Pseudomonadati</taxon>
        <taxon>Bacteroidota</taxon>
        <taxon>Flavobacteriia</taxon>
        <taxon>Flavobacteriales</taxon>
        <taxon>Weeksellaceae</taxon>
        <taxon>Chryseobacterium group</taxon>
        <taxon>Chryseobacterium</taxon>
    </lineage>
</organism>
<evidence type="ECO:0000313" key="2">
    <source>
        <dbReference type="Proteomes" id="UP000445309"/>
    </source>
</evidence>
<dbReference type="AlphaFoldDB" id="A0A6N4XR72"/>